<dbReference type="InterPro" id="IPR003107">
    <property type="entry name" value="HAT"/>
</dbReference>
<evidence type="ECO:0000259" key="8">
    <source>
        <dbReference type="Pfam" id="PF08698"/>
    </source>
</evidence>
<evidence type="ECO:0008006" key="12">
    <source>
        <dbReference type="Google" id="ProtNLM"/>
    </source>
</evidence>
<dbReference type="Proteomes" id="UP001286313">
    <property type="component" value="Unassembled WGS sequence"/>
</dbReference>
<dbReference type="AlphaFoldDB" id="A0AAE1FKR3"/>
<dbReference type="PANTHER" id="PTHR23271">
    <property type="entry name" value="HEPATOCELLULAR CARCINOMA-ASSOCIATED ANTIGEN 66"/>
    <property type="match status" value="1"/>
</dbReference>
<dbReference type="GO" id="GO:0000462">
    <property type="term" value="P:maturation of SSU-rRNA from tricistronic rRNA transcript (SSU-rRNA, 5.8S rRNA, LSU-rRNA)"/>
    <property type="evidence" value="ECO:0007669"/>
    <property type="project" value="InterPro"/>
</dbReference>
<dbReference type="InterPro" id="IPR014810">
    <property type="entry name" value="Fcf2_C"/>
</dbReference>
<feature type="region of interest" description="Disordered" evidence="6">
    <location>
        <begin position="798"/>
        <end position="820"/>
    </location>
</feature>
<evidence type="ECO:0000256" key="2">
    <source>
        <dbReference type="ARBA" id="ARBA00010734"/>
    </source>
</evidence>
<sequence>MAEFVEKRIQETIPEVEEMERIGLLSKEEVKKLIEKRREHLYRLARRSRNKRDYISFANYEQKLIELIKIRRKQMGIDEKARKIDLPISLRVMKHLRFLTRFWPSHLDTWALRISFASFIGWKEEISTAFMEQVRYHGNNESVWVMWAKWEVEDRGNFDRARTILLSKASLYHPKSLVISRELFRLELLYIESLKIKAKLDNIAGLEEITIKNRNKVLNCAVAKAVYKNIIATLPDPEVYVQLYQVASKFTFAHALRDEIFRDLCINYPDAHCVWKVKAQRLVTGIQQEDMEDIKQEVNTEPNVDDFEIKSESVPKSPVVLNPMQMLEGIISTFDKALSVSGPSFVNIYVRELLPLLCQCWGVESMAKMVLSKIHHICQNNISVLTPLNYYVWLQVSCEQDAPGNQLCDILDTALEQHPDMPLLRLERVKLITKLSKSDGTTLKEFQKLGAELDGKIGLAAWQEILKQVVNKNVLLKVLKQAADHEDLTVSIGMKSQYMKHVFLNKGIKETRNIYKKYSCRPPLSTRFHAQMVELELTQSKVEVEEVRKIFQNATQQHGTKYPGLWLAYIQFEKQHGDPCKAGALFTRAETELEAAQAQLFRQLNLIIRDIQSKKSAASQYTEDDADGTMVIEVIDNEDLESEGLEWVGKGLVSLFAEEPILPYTANQARISFFSSLATMDKHIAKSIHKDSPKSEDGSEWEEVLKTLLNHHVPLSIHQLKNNQLKQAKKHQQQKFPIMKTKRGYKPSDCLDPETDQQPRMSKSGHESQVDEVAKALESSAVLKPEFMQKTMVEPAISKKKAKELRRSERAKTKGPGWFNMKAPELTEEVKRDLEVLQMSSVLDPRRHFKTSDMKVLPKYFQIGTVMDSPLDFYSSRVPKKKRKRTLAEEILHDEEALRYQKRKYTEIVATKEKMKVNKAARKYAKKGSKK</sequence>
<comment type="caution">
    <text evidence="10">The sequence shown here is derived from an EMBL/GenBank/DDBJ whole genome shotgun (WGS) entry which is preliminary data.</text>
</comment>
<keyword evidence="5" id="KW-0539">Nucleus</keyword>
<keyword evidence="11" id="KW-1185">Reference proteome</keyword>
<proteinExistence type="inferred from homology"/>
<dbReference type="InterPro" id="IPR013949">
    <property type="entry name" value="Utp6"/>
</dbReference>
<evidence type="ECO:0000256" key="1">
    <source>
        <dbReference type="ARBA" id="ARBA00004604"/>
    </source>
</evidence>
<accession>A0AAE1FKR3</accession>
<dbReference type="GO" id="GO:0030515">
    <property type="term" value="F:snoRNA binding"/>
    <property type="evidence" value="ECO:0007669"/>
    <property type="project" value="InterPro"/>
</dbReference>
<reference evidence="10" key="1">
    <citation type="submission" date="2023-10" db="EMBL/GenBank/DDBJ databases">
        <title>Genome assemblies of two species of porcelain crab, Petrolisthes cinctipes and Petrolisthes manimaculis (Anomura: Porcellanidae).</title>
        <authorList>
            <person name="Angst P."/>
        </authorList>
    </citation>
    <scope>NUCLEOTIDE SEQUENCE</scope>
    <source>
        <strain evidence="10">PB745_01</strain>
        <tissue evidence="10">Gill</tissue>
    </source>
</reference>
<dbReference type="Gene3D" id="1.25.40.10">
    <property type="entry name" value="Tetratricopeptide repeat domain"/>
    <property type="match status" value="1"/>
</dbReference>
<gene>
    <name evidence="10" type="ORF">Pcinc_019128</name>
</gene>
<evidence type="ECO:0000256" key="3">
    <source>
        <dbReference type="ARBA" id="ARBA00022552"/>
    </source>
</evidence>
<dbReference type="Pfam" id="PF24892">
    <property type="entry name" value="UTP6_C"/>
    <property type="match status" value="1"/>
</dbReference>
<feature type="domain" description="Fcf2 pre-rRNA processing C-terminal" evidence="8">
    <location>
        <begin position="811"/>
        <end position="904"/>
    </location>
</feature>
<dbReference type="Pfam" id="PF08698">
    <property type="entry name" value="Fcf2"/>
    <property type="match status" value="1"/>
</dbReference>
<dbReference type="GO" id="GO:0032040">
    <property type="term" value="C:small-subunit processome"/>
    <property type="evidence" value="ECO:0007669"/>
    <property type="project" value="TreeGrafter"/>
</dbReference>
<evidence type="ECO:0000259" key="7">
    <source>
        <dbReference type="Pfam" id="PF08640"/>
    </source>
</evidence>
<feature type="domain" description="U3 small nucleolar RNA-associated protein 6 homolog C-terminal" evidence="9">
    <location>
        <begin position="380"/>
        <end position="590"/>
    </location>
</feature>
<protein>
    <recommendedName>
        <fullName evidence="12">U3 small nucleolar RNA-associated protein 6 homolog</fullName>
    </recommendedName>
</protein>
<dbReference type="SUPFAM" id="SSF48452">
    <property type="entry name" value="TPR-like"/>
    <property type="match status" value="1"/>
</dbReference>
<dbReference type="Pfam" id="PF08640">
    <property type="entry name" value="U3_assoc_6"/>
    <property type="match status" value="1"/>
</dbReference>
<dbReference type="InterPro" id="IPR011990">
    <property type="entry name" value="TPR-like_helical_dom_sf"/>
</dbReference>
<name>A0AAE1FKR3_PETCI</name>
<keyword evidence="3" id="KW-0698">rRNA processing</keyword>
<comment type="similarity">
    <text evidence="2">Belongs to the UTP6 family.</text>
</comment>
<evidence type="ECO:0000313" key="11">
    <source>
        <dbReference type="Proteomes" id="UP001286313"/>
    </source>
</evidence>
<comment type="subcellular location">
    <subcellularLocation>
        <location evidence="1">Nucleus</location>
        <location evidence="1">Nucleolus</location>
    </subcellularLocation>
</comment>
<dbReference type="GO" id="GO:0034388">
    <property type="term" value="C:Pwp2p-containing subcomplex of 90S preribosome"/>
    <property type="evidence" value="ECO:0007669"/>
    <property type="project" value="TreeGrafter"/>
</dbReference>
<dbReference type="InterPro" id="IPR056907">
    <property type="entry name" value="UTP6_C"/>
</dbReference>
<dbReference type="PANTHER" id="PTHR23271:SF1">
    <property type="entry name" value="U3 SMALL NUCLEOLAR RNA-ASSOCIATED PROTEIN 6 HOMOLOG"/>
    <property type="match status" value="1"/>
</dbReference>
<organism evidence="10 11">
    <name type="scientific">Petrolisthes cinctipes</name>
    <name type="common">Flat porcelain crab</name>
    <dbReference type="NCBI Taxonomy" id="88211"/>
    <lineage>
        <taxon>Eukaryota</taxon>
        <taxon>Metazoa</taxon>
        <taxon>Ecdysozoa</taxon>
        <taxon>Arthropoda</taxon>
        <taxon>Crustacea</taxon>
        <taxon>Multicrustacea</taxon>
        <taxon>Malacostraca</taxon>
        <taxon>Eumalacostraca</taxon>
        <taxon>Eucarida</taxon>
        <taxon>Decapoda</taxon>
        <taxon>Pleocyemata</taxon>
        <taxon>Anomura</taxon>
        <taxon>Galatheoidea</taxon>
        <taxon>Porcellanidae</taxon>
        <taxon>Petrolisthes</taxon>
    </lineage>
</organism>
<evidence type="ECO:0000259" key="9">
    <source>
        <dbReference type="Pfam" id="PF24892"/>
    </source>
</evidence>
<feature type="region of interest" description="Disordered" evidence="6">
    <location>
        <begin position="724"/>
        <end position="768"/>
    </location>
</feature>
<feature type="domain" description="U3 small nucleolar RNA-associated protein 6 N-terminal" evidence="7">
    <location>
        <begin position="11"/>
        <end position="85"/>
    </location>
</feature>
<dbReference type="InterPro" id="IPR055347">
    <property type="entry name" value="UTP6_N"/>
</dbReference>
<evidence type="ECO:0000256" key="6">
    <source>
        <dbReference type="SAM" id="MobiDB-lite"/>
    </source>
</evidence>
<dbReference type="EMBL" id="JAWQEG010001878">
    <property type="protein sequence ID" value="KAK3876043.1"/>
    <property type="molecule type" value="Genomic_DNA"/>
</dbReference>
<evidence type="ECO:0000313" key="10">
    <source>
        <dbReference type="EMBL" id="KAK3876043.1"/>
    </source>
</evidence>
<keyword evidence="4" id="KW-0677">Repeat</keyword>
<evidence type="ECO:0000256" key="5">
    <source>
        <dbReference type="ARBA" id="ARBA00023242"/>
    </source>
</evidence>
<dbReference type="SMART" id="SM00386">
    <property type="entry name" value="HAT"/>
    <property type="match status" value="3"/>
</dbReference>
<evidence type="ECO:0000256" key="4">
    <source>
        <dbReference type="ARBA" id="ARBA00022737"/>
    </source>
</evidence>